<comment type="caution">
    <text evidence="2">The sequence shown here is derived from an EMBL/GenBank/DDBJ whole genome shotgun (WGS) entry which is preliminary data.</text>
</comment>
<evidence type="ECO:0000256" key="1">
    <source>
        <dbReference type="SAM" id="MobiDB-lite"/>
    </source>
</evidence>
<proteinExistence type="predicted"/>
<dbReference type="EMBL" id="PVEM01000012">
    <property type="protein sequence ID" value="PTD05189.1"/>
    <property type="molecule type" value="Genomic_DNA"/>
</dbReference>
<dbReference type="AlphaFoldDB" id="A0A2T4GNS3"/>
<reference evidence="2 3" key="1">
    <citation type="submission" date="2018-02" db="EMBL/GenBank/DDBJ databases">
        <title>Fusarium culmorum secondary metabolites in fungal-bacterial-plant interactions.</title>
        <authorList>
            <person name="Schmidt R."/>
        </authorList>
    </citation>
    <scope>NUCLEOTIDE SEQUENCE [LARGE SCALE GENOMIC DNA]</scope>
    <source>
        <strain evidence="2 3">PV</strain>
    </source>
</reference>
<feature type="region of interest" description="Disordered" evidence="1">
    <location>
        <begin position="1"/>
        <end position="21"/>
    </location>
</feature>
<dbReference type="OrthoDB" id="10334003at2759"/>
<feature type="region of interest" description="Disordered" evidence="1">
    <location>
        <begin position="37"/>
        <end position="66"/>
    </location>
</feature>
<evidence type="ECO:0000313" key="2">
    <source>
        <dbReference type="EMBL" id="PTD05189.1"/>
    </source>
</evidence>
<sequence>MGVDLGFPRAGAGTPEGTDSDWTLRFRPYQIHDAGIVSPPAILSERNPSERPEVMTDTGGLPRPSRSLARGYNTAFRLLLKYKIK</sequence>
<keyword evidence="3" id="KW-1185">Reference proteome</keyword>
<protein>
    <submittedName>
        <fullName evidence="2">Uncharacterized protein</fullName>
    </submittedName>
</protein>
<organism evidence="2 3">
    <name type="scientific">Fusarium culmorum</name>
    <dbReference type="NCBI Taxonomy" id="5516"/>
    <lineage>
        <taxon>Eukaryota</taxon>
        <taxon>Fungi</taxon>
        <taxon>Dikarya</taxon>
        <taxon>Ascomycota</taxon>
        <taxon>Pezizomycotina</taxon>
        <taxon>Sordariomycetes</taxon>
        <taxon>Hypocreomycetidae</taxon>
        <taxon>Hypocreales</taxon>
        <taxon>Nectriaceae</taxon>
        <taxon>Fusarium</taxon>
    </lineage>
</organism>
<accession>A0A2T4GNS3</accession>
<dbReference type="Proteomes" id="UP000241587">
    <property type="component" value="Unassembled WGS sequence"/>
</dbReference>
<name>A0A2T4GNS3_FUSCU</name>
<gene>
    <name evidence="2" type="ORF">FCULG_00002139</name>
</gene>
<evidence type="ECO:0000313" key="3">
    <source>
        <dbReference type="Proteomes" id="UP000241587"/>
    </source>
</evidence>